<evidence type="ECO:0000256" key="2">
    <source>
        <dbReference type="ARBA" id="ARBA00022730"/>
    </source>
</evidence>
<gene>
    <name evidence="6" type="primary">rpsQ</name>
    <name evidence="7" type="ORF">A2746_00320</name>
</gene>
<dbReference type="Gene3D" id="2.40.50.140">
    <property type="entry name" value="Nucleic acid-binding proteins"/>
    <property type="match status" value="1"/>
</dbReference>
<dbReference type="CDD" id="cd00364">
    <property type="entry name" value="Ribosomal_uS17"/>
    <property type="match status" value="1"/>
</dbReference>
<dbReference type="GO" id="GO:0003735">
    <property type="term" value="F:structural constituent of ribosome"/>
    <property type="evidence" value="ECO:0007669"/>
    <property type="project" value="UniProtKB-UniRule"/>
</dbReference>
<proteinExistence type="inferred from homology"/>
<dbReference type="InterPro" id="IPR000266">
    <property type="entry name" value="Ribosomal_uS17"/>
</dbReference>
<dbReference type="EMBL" id="MGJJ01000030">
    <property type="protein sequence ID" value="OGN03982.1"/>
    <property type="molecule type" value="Genomic_DNA"/>
</dbReference>
<evidence type="ECO:0000256" key="5">
    <source>
        <dbReference type="ARBA" id="ARBA00023274"/>
    </source>
</evidence>
<keyword evidence="4 6" id="KW-0689">Ribosomal protein</keyword>
<dbReference type="PANTHER" id="PTHR10744">
    <property type="entry name" value="40S RIBOSOMAL PROTEIN S11 FAMILY MEMBER"/>
    <property type="match status" value="1"/>
</dbReference>
<organism evidence="7 8">
    <name type="scientific">Candidatus Yanofskybacteria bacterium RIFCSPHIGHO2_01_FULL_44_22</name>
    <dbReference type="NCBI Taxonomy" id="1802669"/>
    <lineage>
        <taxon>Bacteria</taxon>
        <taxon>Candidatus Yanofskyibacteriota</taxon>
    </lineage>
</organism>
<dbReference type="Proteomes" id="UP000177419">
    <property type="component" value="Unassembled WGS sequence"/>
</dbReference>
<dbReference type="AlphaFoldDB" id="A0A1F8ESY6"/>
<evidence type="ECO:0000313" key="8">
    <source>
        <dbReference type="Proteomes" id="UP000177419"/>
    </source>
</evidence>
<dbReference type="PANTHER" id="PTHR10744:SF1">
    <property type="entry name" value="SMALL RIBOSOMAL SUBUNIT PROTEIN US17M"/>
    <property type="match status" value="1"/>
</dbReference>
<dbReference type="GO" id="GO:0022627">
    <property type="term" value="C:cytosolic small ribosomal subunit"/>
    <property type="evidence" value="ECO:0007669"/>
    <property type="project" value="UniProtKB-UniRule"/>
</dbReference>
<evidence type="ECO:0000256" key="1">
    <source>
        <dbReference type="ARBA" id="ARBA00010254"/>
    </source>
</evidence>
<dbReference type="GO" id="GO:0019843">
    <property type="term" value="F:rRNA binding"/>
    <property type="evidence" value="ECO:0007669"/>
    <property type="project" value="UniProtKB-UniRule"/>
</dbReference>
<dbReference type="NCBIfam" id="NF004123">
    <property type="entry name" value="PRK05610.1"/>
    <property type="match status" value="1"/>
</dbReference>
<dbReference type="HAMAP" id="MF_01345_B">
    <property type="entry name" value="Ribosomal_uS17_B"/>
    <property type="match status" value="1"/>
</dbReference>
<dbReference type="PRINTS" id="PR00973">
    <property type="entry name" value="RIBOSOMALS17"/>
</dbReference>
<dbReference type="NCBIfam" id="TIGR03635">
    <property type="entry name" value="uS17_bact"/>
    <property type="match status" value="1"/>
</dbReference>
<dbReference type="Pfam" id="PF00366">
    <property type="entry name" value="Ribosomal_S17"/>
    <property type="match status" value="1"/>
</dbReference>
<name>A0A1F8ESY6_9BACT</name>
<comment type="caution">
    <text evidence="7">The sequence shown here is derived from an EMBL/GenBank/DDBJ whole genome shotgun (WGS) entry which is preliminary data.</text>
</comment>
<comment type="function">
    <text evidence="6">One of the primary rRNA binding proteins, it binds specifically to the 5'-end of 16S ribosomal RNA.</text>
</comment>
<evidence type="ECO:0000256" key="3">
    <source>
        <dbReference type="ARBA" id="ARBA00022884"/>
    </source>
</evidence>
<sequence>MKEKIKTVRTIKGVVVSDKMSKTAVVETLRLRKHPKYKKYFKISKRFKAHNPENQYHVGDKVMLQETRPMSKEKRWIIVSKTK</sequence>
<dbReference type="InterPro" id="IPR012340">
    <property type="entry name" value="NA-bd_OB-fold"/>
</dbReference>
<dbReference type="SUPFAM" id="SSF50249">
    <property type="entry name" value="Nucleic acid-binding proteins"/>
    <property type="match status" value="1"/>
</dbReference>
<comment type="subunit">
    <text evidence="6">Part of the 30S ribosomal subunit.</text>
</comment>
<keyword evidence="3 6" id="KW-0694">RNA-binding</keyword>
<keyword evidence="2 6" id="KW-0699">rRNA-binding</keyword>
<protein>
    <recommendedName>
        <fullName evidence="6">Small ribosomal subunit protein uS17</fullName>
    </recommendedName>
</protein>
<evidence type="ECO:0000256" key="4">
    <source>
        <dbReference type="ARBA" id="ARBA00022980"/>
    </source>
</evidence>
<accession>A0A1F8ESY6</accession>
<dbReference type="STRING" id="1802669.A2746_00320"/>
<comment type="similarity">
    <text evidence="1 6">Belongs to the universal ribosomal protein uS17 family.</text>
</comment>
<keyword evidence="5 6" id="KW-0687">Ribonucleoprotein</keyword>
<dbReference type="GO" id="GO:0006412">
    <property type="term" value="P:translation"/>
    <property type="evidence" value="ECO:0007669"/>
    <property type="project" value="UniProtKB-UniRule"/>
</dbReference>
<evidence type="ECO:0000313" key="7">
    <source>
        <dbReference type="EMBL" id="OGN03982.1"/>
    </source>
</evidence>
<reference evidence="7 8" key="1">
    <citation type="journal article" date="2016" name="Nat. Commun.">
        <title>Thousands of microbial genomes shed light on interconnected biogeochemical processes in an aquifer system.</title>
        <authorList>
            <person name="Anantharaman K."/>
            <person name="Brown C.T."/>
            <person name="Hug L.A."/>
            <person name="Sharon I."/>
            <person name="Castelle C.J."/>
            <person name="Probst A.J."/>
            <person name="Thomas B.C."/>
            <person name="Singh A."/>
            <person name="Wilkins M.J."/>
            <person name="Karaoz U."/>
            <person name="Brodie E.L."/>
            <person name="Williams K.H."/>
            <person name="Hubbard S.S."/>
            <person name="Banfield J.F."/>
        </authorList>
    </citation>
    <scope>NUCLEOTIDE SEQUENCE [LARGE SCALE GENOMIC DNA]</scope>
</reference>
<dbReference type="InterPro" id="IPR019984">
    <property type="entry name" value="Ribosomal_uS17_bact/chlr"/>
</dbReference>
<evidence type="ECO:0000256" key="6">
    <source>
        <dbReference type="HAMAP-Rule" id="MF_01345"/>
    </source>
</evidence>